<sequence length="82" mass="9016">MSESPVAVVIGSTNNIGRAIAERLSADGYHAIVTSRHGDEAETVADASRAWDRDTRWTSPSRPRSRRCSSTSRRRSDGWTPS</sequence>
<comment type="caution">
    <text evidence="2">The sequence shown here is derived from an EMBL/GenBank/DDBJ whole genome shotgun (WGS) entry which is preliminary data.</text>
</comment>
<feature type="region of interest" description="Disordered" evidence="1">
    <location>
        <begin position="38"/>
        <end position="82"/>
    </location>
</feature>
<dbReference type="InterPro" id="IPR036291">
    <property type="entry name" value="NAD(P)-bd_dom_sf"/>
</dbReference>
<accession>U2YRR8</accession>
<proteinExistence type="predicted"/>
<evidence type="ECO:0000256" key="1">
    <source>
        <dbReference type="SAM" id="MobiDB-lite"/>
    </source>
</evidence>
<gene>
    <name evidence="2" type="ORF">MBEHAL_0177</name>
</gene>
<dbReference type="SUPFAM" id="SSF51735">
    <property type="entry name" value="NAD(P)-binding Rossmann-fold domains"/>
    <property type="match status" value="1"/>
</dbReference>
<dbReference type="Pfam" id="PF00106">
    <property type="entry name" value="adh_short"/>
    <property type="match status" value="1"/>
</dbReference>
<dbReference type="RefSeq" id="WP_021779548.1">
    <property type="nucleotide sequence ID" value="NZ_BATA01000002.1"/>
</dbReference>
<dbReference type="EMBL" id="BATA01000002">
    <property type="protein sequence ID" value="GAD51417.1"/>
    <property type="molecule type" value="Genomic_DNA"/>
</dbReference>
<dbReference type="InterPro" id="IPR002347">
    <property type="entry name" value="SDR_fam"/>
</dbReference>
<name>U2YRR8_9EURY</name>
<organism evidence="2 3">
    <name type="scientific">Halarchaeum acidiphilum MH1-52-1</name>
    <dbReference type="NCBI Taxonomy" id="1261545"/>
    <lineage>
        <taxon>Archaea</taxon>
        <taxon>Methanobacteriati</taxon>
        <taxon>Methanobacteriota</taxon>
        <taxon>Stenosarchaea group</taxon>
        <taxon>Halobacteria</taxon>
        <taxon>Halobacteriales</taxon>
        <taxon>Halobacteriaceae</taxon>
    </lineage>
</organism>
<keyword evidence="3" id="KW-1185">Reference proteome</keyword>
<protein>
    <submittedName>
        <fullName evidence="2">Uncharacterized protein</fullName>
    </submittedName>
</protein>
<evidence type="ECO:0000313" key="3">
    <source>
        <dbReference type="Proteomes" id="UP000016986"/>
    </source>
</evidence>
<reference evidence="2 3" key="1">
    <citation type="submission" date="2013-09" db="EMBL/GenBank/DDBJ databases">
        <title>Whole genome sequencing of Halarchaeum acidiphilum strain MH1-52-1.</title>
        <authorList>
            <person name="Shimane Y."/>
            <person name="Minegishi H."/>
            <person name="Nishi S."/>
            <person name="Echigo A."/>
            <person name="Shuto A."/>
            <person name="Konishi M."/>
            <person name="Ito T."/>
            <person name="Ohkuma M."/>
            <person name="Ohta Y."/>
            <person name="Nagano Y."/>
            <person name="Tsubouchi T."/>
            <person name="Mori K."/>
            <person name="Usui K."/>
            <person name="Kamekura M."/>
            <person name="Usami R."/>
            <person name="Takaki Y."/>
            <person name="Hatada Y."/>
        </authorList>
    </citation>
    <scope>NUCLEOTIDE SEQUENCE [LARGE SCALE GENOMIC DNA]</scope>
    <source>
        <strain evidence="2 3">JCM 16109</strain>
    </source>
</reference>
<dbReference type="AlphaFoldDB" id="U2YRR8"/>
<dbReference type="Proteomes" id="UP000016986">
    <property type="component" value="Unassembled WGS sequence"/>
</dbReference>
<evidence type="ECO:0000313" key="2">
    <source>
        <dbReference type="EMBL" id="GAD51417.1"/>
    </source>
</evidence>
<dbReference type="Gene3D" id="3.40.50.720">
    <property type="entry name" value="NAD(P)-binding Rossmann-like Domain"/>
    <property type="match status" value="1"/>
</dbReference>